<evidence type="ECO:0000313" key="1">
    <source>
        <dbReference type="EMBL" id="BCR96730.1"/>
    </source>
</evidence>
<dbReference type="OrthoDB" id="4391608at2759"/>
<reference evidence="1" key="2">
    <citation type="submission" date="2021-02" db="EMBL/GenBank/DDBJ databases">
        <title>Aspergillus luchuensis mut. kawachii IFO 4304 genome sequence.</title>
        <authorList>
            <person name="Mori K."/>
            <person name="Kadooka C."/>
            <person name="Goto M."/>
            <person name="Futagami T."/>
        </authorList>
    </citation>
    <scope>NUCLEOTIDE SEQUENCE</scope>
    <source>
        <strain evidence="1">IFO 4308</strain>
    </source>
</reference>
<gene>
    <name evidence="1" type="ORF">AKAW2_30049A</name>
</gene>
<dbReference type="EMBL" id="AP024427">
    <property type="protein sequence ID" value="BCR96730.1"/>
    <property type="molecule type" value="Genomic_DNA"/>
</dbReference>
<keyword evidence="2" id="KW-1185">Reference proteome</keyword>
<accession>A0A7R7WUT4</accession>
<dbReference type="GeneID" id="64958055"/>
<name>A0A7R7WUT4_ASPKA</name>
<reference evidence="1" key="1">
    <citation type="submission" date="2021-01" db="EMBL/GenBank/DDBJ databases">
        <authorList>
            <consortium name="Aspergillus luchuensis mut. kawachii IFO 4304 genome sequencing consortium"/>
            <person name="Kazuki M."/>
            <person name="Futagami T."/>
        </authorList>
    </citation>
    <scope>NUCLEOTIDE SEQUENCE</scope>
    <source>
        <strain evidence="1">IFO 4308</strain>
    </source>
</reference>
<evidence type="ECO:0000313" key="2">
    <source>
        <dbReference type="Proteomes" id="UP000661280"/>
    </source>
</evidence>
<dbReference type="RefSeq" id="XP_041540496.1">
    <property type="nucleotide sequence ID" value="XM_041686519.1"/>
</dbReference>
<proteinExistence type="predicted"/>
<sequence>MLDLKDRMIVEYEERRDKTHEAVDDVEANVEGQPCPSCRRNITKWCFVQNCFDWCLTHSAISTESHGKATSRLLSQSKDSGGNIVVKESTMVVRKCGSPDAGADCDVICCEYSYDEWAEEERTEWMAEQMRRRSP</sequence>
<dbReference type="Proteomes" id="UP000661280">
    <property type="component" value="Chromosome 3"/>
</dbReference>
<organism evidence="1 2">
    <name type="scientific">Aspergillus kawachii</name>
    <name type="common">White koji mold</name>
    <name type="synonym">Aspergillus awamori var. kawachi</name>
    <dbReference type="NCBI Taxonomy" id="1069201"/>
    <lineage>
        <taxon>Eukaryota</taxon>
        <taxon>Fungi</taxon>
        <taxon>Dikarya</taxon>
        <taxon>Ascomycota</taxon>
        <taxon>Pezizomycotina</taxon>
        <taxon>Eurotiomycetes</taxon>
        <taxon>Eurotiomycetidae</taxon>
        <taxon>Eurotiales</taxon>
        <taxon>Aspergillaceae</taxon>
        <taxon>Aspergillus</taxon>
        <taxon>Aspergillus subgen. Circumdati</taxon>
    </lineage>
</organism>
<dbReference type="KEGG" id="aluc:AKAW2_30049A"/>
<protein>
    <submittedName>
        <fullName evidence="1">Uncharacterized protein</fullName>
    </submittedName>
</protein>
<dbReference type="AlphaFoldDB" id="A0A7R7WUT4"/>